<evidence type="ECO:0000256" key="2">
    <source>
        <dbReference type="ARBA" id="ARBA00022723"/>
    </source>
</evidence>
<dbReference type="GO" id="GO:0016811">
    <property type="term" value="F:hydrolase activity, acting on carbon-nitrogen (but not peptide) bonds, in linear amides"/>
    <property type="evidence" value="ECO:0007669"/>
    <property type="project" value="InterPro"/>
</dbReference>
<keyword evidence="4" id="KW-0862">Zinc</keyword>
<dbReference type="PANTHER" id="PTHR37326:SF2">
    <property type="entry name" value="SUCCINYLGLUTAMATE DESUCCINYLASE_ASPARTOACYLASE FAMILY PROTEIN"/>
    <property type="match status" value="1"/>
</dbReference>
<dbReference type="Proteomes" id="UP000630149">
    <property type="component" value="Unassembled WGS sequence"/>
</dbReference>
<dbReference type="OrthoDB" id="9782876at2"/>
<dbReference type="InterPro" id="IPR043795">
    <property type="entry name" value="N-alpha-Ac-DABA-like"/>
</dbReference>
<gene>
    <name evidence="6" type="ORF">GCM10007966_21600</name>
</gene>
<comment type="caution">
    <text evidence="6">The sequence shown here is derived from an EMBL/GenBank/DDBJ whole genome shotgun (WGS) entry which is preliminary data.</text>
</comment>
<keyword evidence="7" id="KW-1185">Reference proteome</keyword>
<dbReference type="EMBL" id="BMOB01000013">
    <property type="protein sequence ID" value="GGI92659.1"/>
    <property type="molecule type" value="Genomic_DNA"/>
</dbReference>
<dbReference type="Pfam" id="PF24827">
    <property type="entry name" value="AstE_AspA_cat"/>
    <property type="match status" value="1"/>
</dbReference>
<protein>
    <recommendedName>
        <fullName evidence="5">Succinylglutamate desuccinylase/Aspartoacylase catalytic domain-containing protein</fullName>
    </recommendedName>
</protein>
<dbReference type="GO" id="GO:0046872">
    <property type="term" value="F:metal ion binding"/>
    <property type="evidence" value="ECO:0007669"/>
    <property type="project" value="UniProtKB-KW"/>
</dbReference>
<evidence type="ECO:0000313" key="7">
    <source>
        <dbReference type="Proteomes" id="UP000630149"/>
    </source>
</evidence>
<name>A0A917NDM5_9GAMM</name>
<dbReference type="AlphaFoldDB" id="A0A917NDM5"/>
<accession>A0A917NDM5</accession>
<evidence type="ECO:0000256" key="1">
    <source>
        <dbReference type="ARBA" id="ARBA00001947"/>
    </source>
</evidence>
<comment type="cofactor">
    <cofactor evidence="1">
        <name>Zn(2+)</name>
        <dbReference type="ChEBI" id="CHEBI:29105"/>
    </cofactor>
</comment>
<sequence length="341" mass="37627">MKNSNLQICDATIHPGEIANLALPLPEFFSCISFYMPIKVVHGKQAGPCVLIFSSVKGEELNGLEIINQLLLSEEIKHLAGTLIVVPVLNVLGLASYAKSLKFDTNLERCFPGQEDGTYGERMAHVFTKEIMSKANYCIELRTGSLNHDILPQVYCNLSDPQSKSLAQSFAAPVITNVITENNTLRQTTEHLNIPLLVYQGGEALRFDESAISLGLNGIKNVLQTLEMISVKDNPASNGFQPVFSQDQDWIYSHRSGVLKSQVELGQRIQKNQIIGLINDPFSADTVEPVKAQQDGIVVGVNRHPLIHEGQTIFKIATFIDNLRAETALEAWSEAQQDESL</sequence>
<evidence type="ECO:0000256" key="4">
    <source>
        <dbReference type="ARBA" id="ARBA00022833"/>
    </source>
</evidence>
<dbReference type="Gene3D" id="3.40.630.10">
    <property type="entry name" value="Zn peptidases"/>
    <property type="match status" value="1"/>
</dbReference>
<dbReference type="InterPro" id="IPR055438">
    <property type="entry name" value="AstE_AspA_cat"/>
</dbReference>
<evidence type="ECO:0000313" key="6">
    <source>
        <dbReference type="EMBL" id="GGI92659.1"/>
    </source>
</evidence>
<evidence type="ECO:0000256" key="3">
    <source>
        <dbReference type="ARBA" id="ARBA00022801"/>
    </source>
</evidence>
<dbReference type="PANTHER" id="PTHR37326">
    <property type="entry name" value="BLL3975 PROTEIN"/>
    <property type="match status" value="1"/>
</dbReference>
<dbReference type="SUPFAM" id="SSF53187">
    <property type="entry name" value="Zn-dependent exopeptidases"/>
    <property type="match status" value="1"/>
</dbReference>
<proteinExistence type="predicted"/>
<dbReference type="InterPro" id="IPR053138">
    <property type="entry name" value="N-alpha-Ac-DABA_deacetylase"/>
</dbReference>
<dbReference type="CDD" id="cd06251">
    <property type="entry name" value="M14_ASTE_ASPA-like"/>
    <property type="match status" value="1"/>
</dbReference>
<reference evidence="6" key="1">
    <citation type="journal article" date="2014" name="Int. J. Syst. Evol. Microbiol.">
        <title>Complete genome sequence of Corynebacterium casei LMG S-19264T (=DSM 44701T), isolated from a smear-ripened cheese.</title>
        <authorList>
            <consortium name="US DOE Joint Genome Institute (JGI-PGF)"/>
            <person name="Walter F."/>
            <person name="Albersmeier A."/>
            <person name="Kalinowski J."/>
            <person name="Ruckert C."/>
        </authorList>
    </citation>
    <scope>NUCLEOTIDE SEQUENCE</scope>
    <source>
        <strain evidence="6">JCM 13919</strain>
    </source>
</reference>
<dbReference type="GO" id="GO:0016788">
    <property type="term" value="F:hydrolase activity, acting on ester bonds"/>
    <property type="evidence" value="ECO:0007669"/>
    <property type="project" value="InterPro"/>
</dbReference>
<keyword evidence="3" id="KW-0378">Hydrolase</keyword>
<dbReference type="PIRSF" id="PIRSF039012">
    <property type="entry name" value="ASP"/>
    <property type="match status" value="1"/>
</dbReference>
<reference evidence="6" key="2">
    <citation type="submission" date="2020-09" db="EMBL/GenBank/DDBJ databases">
        <authorList>
            <person name="Sun Q."/>
            <person name="Ohkuma M."/>
        </authorList>
    </citation>
    <scope>NUCLEOTIDE SEQUENCE</scope>
    <source>
        <strain evidence="6">JCM 13919</strain>
    </source>
</reference>
<evidence type="ECO:0000259" key="5">
    <source>
        <dbReference type="Pfam" id="PF24827"/>
    </source>
</evidence>
<dbReference type="RefSeq" id="WP_131777414.1">
    <property type="nucleotide sequence ID" value="NZ_BMOB01000013.1"/>
</dbReference>
<keyword evidence="2" id="KW-0479">Metal-binding</keyword>
<organism evidence="6 7">
    <name type="scientific">Legionella impletisoli</name>
    <dbReference type="NCBI Taxonomy" id="343510"/>
    <lineage>
        <taxon>Bacteria</taxon>
        <taxon>Pseudomonadati</taxon>
        <taxon>Pseudomonadota</taxon>
        <taxon>Gammaproteobacteria</taxon>
        <taxon>Legionellales</taxon>
        <taxon>Legionellaceae</taxon>
        <taxon>Legionella</taxon>
    </lineage>
</organism>
<feature type="domain" description="Succinylglutamate desuccinylase/Aspartoacylase catalytic" evidence="5">
    <location>
        <begin position="47"/>
        <end position="225"/>
    </location>
</feature>